<dbReference type="SUPFAM" id="SSF51445">
    <property type="entry name" value="(Trans)glycosidases"/>
    <property type="match status" value="1"/>
</dbReference>
<dbReference type="GO" id="GO:0046556">
    <property type="term" value="F:alpha-L-arabinofuranosidase activity"/>
    <property type="evidence" value="ECO:0007669"/>
    <property type="project" value="UniProtKB-EC"/>
</dbReference>
<dbReference type="InterPro" id="IPR055235">
    <property type="entry name" value="ASD1_cat"/>
</dbReference>
<accession>A0A7S4FBN4</accession>
<dbReference type="SMART" id="SM00813">
    <property type="entry name" value="Alpha-L-AF_C"/>
    <property type="match status" value="1"/>
</dbReference>
<gene>
    <name evidence="8" type="ORF">PCAR00345_LOCUS37925</name>
</gene>
<evidence type="ECO:0000256" key="1">
    <source>
        <dbReference type="ARBA" id="ARBA00001462"/>
    </source>
</evidence>
<keyword evidence="6" id="KW-0325">Glycoprotein</keyword>
<dbReference type="InterPro" id="IPR017853">
    <property type="entry name" value="GH"/>
</dbReference>
<evidence type="ECO:0000256" key="6">
    <source>
        <dbReference type="ARBA" id="ARBA00023180"/>
    </source>
</evidence>
<dbReference type="InterPro" id="IPR051563">
    <property type="entry name" value="Glycosyl_Hydrolase_51"/>
</dbReference>
<dbReference type="Gene3D" id="2.60.40.1180">
    <property type="entry name" value="Golgi alpha-mannosidase II"/>
    <property type="match status" value="1"/>
</dbReference>
<dbReference type="AlphaFoldDB" id="A0A7S4FBN4"/>
<keyword evidence="5" id="KW-0378">Hydrolase</keyword>
<evidence type="ECO:0000256" key="2">
    <source>
        <dbReference type="ARBA" id="ARBA00007186"/>
    </source>
</evidence>
<dbReference type="EMBL" id="HBIZ01060972">
    <property type="protein sequence ID" value="CAE0785217.1"/>
    <property type="molecule type" value="Transcribed_RNA"/>
</dbReference>
<evidence type="ECO:0000256" key="5">
    <source>
        <dbReference type="ARBA" id="ARBA00022801"/>
    </source>
</evidence>
<sequence length="740" mass="81010">MPVMTPQLDATLRVINAPQAAISPLMYSMFLETEINFGGEGGLLAELIQNRDFEALGRGRILMEGGQFGAEFGAMTPLKRSTEGQPENYESDLEHLHAPVATVQTPESDASLLRFRDLHSNNPNKQSARKDPSEPLPIYSDFRPWIALRNTSAKIDNSTAPFPSNPHTLYIQGDAFGGVANPGWLGQGISVRKGIPFKGSMYLRTLDRGHLLLSVRLCEQVAGKRSPGVALVQATISVSTRSSDWQLIQFDLPAADRSQPKARLELLLLQPCHVWLDGVSLMPTDAVAGLFRRDIFEAMSRMRPGFVRMPGGNYLEGTGMRTRWDWKATVGLPASRPGHYNSAWGYWTTDALGLYELLLLAEALRSEPQLSVYTGYSIGAKYVPLNDSARFVTDAVDLLDFANAPHNTSPWGRMRAQMGHAAPFGLKRLEVGNEESDMSADGYPAHYKLISDALRAHDPTLTLVASGDWGRPLRGSPCLTGQRCDVWDAHHYDSPDGMVTYARSYDGYNRSLPPVYVGEYAACHGAPSLRAAVAEAALLISLERNADVVVASSFAPLLNNVHGTQWSYNLLNFDSSRLYALPSYYVQLLFAESLGAFTLPAELDPKTDASAKVFVTASIGRQTGPHASWPSGVKVHTPADAEDAMSVDPQSSASVLTIKVANYKPARCSLQVRLDGFQFAEEPQLNATVLTAPSPDESNSLDEPNRVQPEALEVQWSPLEKNLVVLLPAWSVVVVQCFLR</sequence>
<keyword evidence="4" id="KW-0732">Signal</keyword>
<dbReference type="EC" id="3.2.1.55" evidence="3"/>
<dbReference type="InterPro" id="IPR010720">
    <property type="entry name" value="Alpha-L-AF_C"/>
</dbReference>
<organism evidence="8">
    <name type="scientific">Chrysotila carterae</name>
    <name type="common">Marine alga</name>
    <name type="synonym">Syracosphaera carterae</name>
    <dbReference type="NCBI Taxonomy" id="13221"/>
    <lineage>
        <taxon>Eukaryota</taxon>
        <taxon>Haptista</taxon>
        <taxon>Haptophyta</taxon>
        <taxon>Prymnesiophyceae</taxon>
        <taxon>Isochrysidales</taxon>
        <taxon>Isochrysidaceae</taxon>
        <taxon>Chrysotila</taxon>
    </lineage>
</organism>
<dbReference type="Pfam" id="PF22848">
    <property type="entry name" value="ASD1_dom"/>
    <property type="match status" value="1"/>
</dbReference>
<dbReference type="PANTHER" id="PTHR31776:SF0">
    <property type="entry name" value="ALPHA-L-ARABINOFURANOSIDASE 1"/>
    <property type="match status" value="1"/>
</dbReference>
<reference evidence="8" key="1">
    <citation type="submission" date="2021-01" db="EMBL/GenBank/DDBJ databases">
        <authorList>
            <person name="Corre E."/>
            <person name="Pelletier E."/>
            <person name="Niang G."/>
            <person name="Scheremetjew M."/>
            <person name="Finn R."/>
            <person name="Kale V."/>
            <person name="Holt S."/>
            <person name="Cochrane G."/>
            <person name="Meng A."/>
            <person name="Brown T."/>
            <person name="Cohen L."/>
        </authorList>
    </citation>
    <scope>NUCLEOTIDE SEQUENCE</scope>
    <source>
        <strain evidence="8">CCMP645</strain>
    </source>
</reference>
<dbReference type="Pfam" id="PF06964">
    <property type="entry name" value="Alpha-L-AF_C"/>
    <property type="match status" value="1"/>
</dbReference>
<evidence type="ECO:0000256" key="4">
    <source>
        <dbReference type="ARBA" id="ARBA00022729"/>
    </source>
</evidence>
<dbReference type="Gene3D" id="3.20.20.80">
    <property type="entry name" value="Glycosidases"/>
    <property type="match status" value="1"/>
</dbReference>
<proteinExistence type="inferred from homology"/>
<dbReference type="GO" id="GO:0046373">
    <property type="term" value="P:L-arabinose metabolic process"/>
    <property type="evidence" value="ECO:0007669"/>
    <property type="project" value="InterPro"/>
</dbReference>
<comment type="catalytic activity">
    <reaction evidence="1">
        <text>Hydrolysis of terminal non-reducing alpha-L-arabinofuranoside residues in alpha-L-arabinosides.</text>
        <dbReference type="EC" id="3.2.1.55"/>
    </reaction>
</comment>
<evidence type="ECO:0000259" key="7">
    <source>
        <dbReference type="SMART" id="SM00813"/>
    </source>
</evidence>
<dbReference type="PANTHER" id="PTHR31776">
    <property type="entry name" value="ALPHA-L-ARABINOFURANOSIDASE 1"/>
    <property type="match status" value="1"/>
</dbReference>
<comment type="similarity">
    <text evidence="2">Belongs to the glycosyl hydrolase 51 family.</text>
</comment>
<protein>
    <recommendedName>
        <fullName evidence="3">non-reducing end alpha-L-arabinofuranosidase</fullName>
        <ecNumber evidence="3">3.2.1.55</ecNumber>
    </recommendedName>
</protein>
<feature type="domain" description="Alpha-L-arabinofuranosidase C-terminal" evidence="7">
    <location>
        <begin position="518"/>
        <end position="731"/>
    </location>
</feature>
<evidence type="ECO:0000256" key="3">
    <source>
        <dbReference type="ARBA" id="ARBA00012670"/>
    </source>
</evidence>
<evidence type="ECO:0000313" key="8">
    <source>
        <dbReference type="EMBL" id="CAE0785217.1"/>
    </source>
</evidence>
<name>A0A7S4FBN4_CHRCT</name>
<dbReference type="InterPro" id="IPR013780">
    <property type="entry name" value="Glyco_hydro_b"/>
</dbReference>